<evidence type="ECO:0000256" key="1">
    <source>
        <dbReference type="SAM" id="SignalP"/>
    </source>
</evidence>
<reference evidence="2 3" key="1">
    <citation type="submission" date="2016-10" db="EMBL/GenBank/DDBJ databases">
        <authorList>
            <person name="de Groot N.N."/>
        </authorList>
    </citation>
    <scope>NUCLEOTIDE SEQUENCE [LARGE SCALE GENOMIC DNA]</scope>
    <source>
        <strain evidence="2 3">A52C2</strain>
    </source>
</reference>
<dbReference type="Proteomes" id="UP000199647">
    <property type="component" value="Unassembled WGS sequence"/>
</dbReference>
<feature type="chain" id="PRO_5011749531" description="DUF3829 domain-containing protein" evidence="1">
    <location>
        <begin position="22"/>
        <end position="311"/>
    </location>
</feature>
<evidence type="ECO:0000313" key="2">
    <source>
        <dbReference type="EMBL" id="SER33466.1"/>
    </source>
</evidence>
<dbReference type="InterPro" id="IPR024291">
    <property type="entry name" value="DUF3829"/>
</dbReference>
<accession>A0A1H9NBX2</accession>
<sequence>MRLFLRSLMLIGLACVSPALAQQPEAPTQAEAASPAATEAVLGKLNAYVALLNRTLRASKSLDRYESWVEMKKGPTGREMNIYGLYSLYDVRSEIGEASAAASAAPAMPELDAAIPAYIAAYQRLAPIVTKADAYYEREDYRADKMAEGKAMHKDLASAGDAFLAERKKVDALYTAEKRKSEVMELAMIEQQQGKKARWHVSNVMIRASHVMDILTDPDAKKLDMAAFRETLGAYAGAVKDMDNYSADNPNSFFTFESEPRSLLGKLRGFDEKLNKSKGRLTQSAGSDLEWIVNDYNSMISSARSATTFSE</sequence>
<protein>
    <recommendedName>
        <fullName evidence="4">DUF3829 domain-containing protein</fullName>
    </recommendedName>
</protein>
<feature type="signal peptide" evidence="1">
    <location>
        <begin position="1"/>
        <end position="21"/>
    </location>
</feature>
<organism evidence="2 3">
    <name type="scientific">Faunimonas pinastri</name>
    <dbReference type="NCBI Taxonomy" id="1855383"/>
    <lineage>
        <taxon>Bacteria</taxon>
        <taxon>Pseudomonadati</taxon>
        <taxon>Pseudomonadota</taxon>
        <taxon>Alphaproteobacteria</taxon>
        <taxon>Hyphomicrobiales</taxon>
        <taxon>Afifellaceae</taxon>
        <taxon>Faunimonas</taxon>
    </lineage>
</organism>
<dbReference type="STRING" id="1855383.SAMN05216548_11577"/>
<keyword evidence="1" id="KW-0732">Signal</keyword>
<proteinExistence type="predicted"/>
<keyword evidence="3" id="KW-1185">Reference proteome</keyword>
<gene>
    <name evidence="2" type="ORF">SAMN05216548_11577</name>
</gene>
<dbReference type="Pfam" id="PF12889">
    <property type="entry name" value="DUF3829"/>
    <property type="match status" value="1"/>
</dbReference>
<dbReference type="AlphaFoldDB" id="A0A1H9NBX2"/>
<evidence type="ECO:0008006" key="4">
    <source>
        <dbReference type="Google" id="ProtNLM"/>
    </source>
</evidence>
<evidence type="ECO:0000313" key="3">
    <source>
        <dbReference type="Proteomes" id="UP000199647"/>
    </source>
</evidence>
<dbReference type="EMBL" id="FOFG01000015">
    <property type="protein sequence ID" value="SER33466.1"/>
    <property type="molecule type" value="Genomic_DNA"/>
</dbReference>
<name>A0A1H9NBX2_9HYPH</name>